<protein>
    <submittedName>
        <fullName evidence="1">Uncharacterized protein</fullName>
    </submittedName>
</protein>
<evidence type="ECO:0000313" key="1">
    <source>
        <dbReference type="EMBL" id="RZF60793.1"/>
    </source>
</evidence>
<name>A0A4Q6XLG2_9SPHN</name>
<sequence>MLLSILALLLALEGPSATDGSSPRTLEIDVELSEFTPPRRLTLDLASGGYRIVTPAGTVWPIHLPQPKDLSGTVPTPRLAAIRSAFDTALREGVGYPDCESRKHRWQDMVITNAPVPVIMIRAGAQRLIAPADWSCITPAARRLQGLVDRNIESVSP</sequence>
<reference evidence="1 2" key="1">
    <citation type="submission" date="2019-02" db="EMBL/GenBank/DDBJ databases">
        <authorList>
            <person name="Li Y."/>
        </authorList>
    </citation>
    <scope>NUCLEOTIDE SEQUENCE [LARGE SCALE GENOMIC DNA]</scope>
    <source>
        <strain evidence="1 2">3-7</strain>
    </source>
</reference>
<keyword evidence="2" id="KW-1185">Reference proteome</keyword>
<proteinExistence type="predicted"/>
<dbReference type="AlphaFoldDB" id="A0A4Q6XLG2"/>
<organism evidence="1 2">
    <name type="scientific">Sphingomonas populi</name>
    <dbReference type="NCBI Taxonomy" id="2484750"/>
    <lineage>
        <taxon>Bacteria</taxon>
        <taxon>Pseudomonadati</taxon>
        <taxon>Pseudomonadota</taxon>
        <taxon>Alphaproteobacteria</taxon>
        <taxon>Sphingomonadales</taxon>
        <taxon>Sphingomonadaceae</taxon>
        <taxon>Sphingomonas</taxon>
    </lineage>
</organism>
<dbReference type="EMBL" id="SGIS01000050">
    <property type="protein sequence ID" value="RZF60793.1"/>
    <property type="molecule type" value="Genomic_DNA"/>
</dbReference>
<evidence type="ECO:0000313" key="2">
    <source>
        <dbReference type="Proteomes" id="UP000292085"/>
    </source>
</evidence>
<comment type="caution">
    <text evidence="1">The sequence shown here is derived from an EMBL/GenBank/DDBJ whole genome shotgun (WGS) entry which is preliminary data.</text>
</comment>
<dbReference type="RefSeq" id="WP_130160098.1">
    <property type="nucleotide sequence ID" value="NZ_SGIS01000050.1"/>
</dbReference>
<accession>A0A4Q6XLG2</accession>
<dbReference type="Proteomes" id="UP000292085">
    <property type="component" value="Unassembled WGS sequence"/>
</dbReference>
<gene>
    <name evidence="1" type="ORF">EWE75_21255</name>
</gene>